<sequence length="197" mass="21862">MSDLPPDASGSWPVEGTADLYRGDWIVALRKDAIRQPGSSGGPTFDRWVFEHPGAVIVLAVDDQERVACVRQYRHPAGGTYLELPAGLRDTDGEEPVETAKRELLEEAELVATDWRQLFALWPSAGITSERHVFFLARGLGAGDRGDFEPEHEEAAMQMLWVPVDELVEAVLDGRVTEEPIAVAVLAYDALRRRNRL</sequence>
<dbReference type="GO" id="GO:0005829">
    <property type="term" value="C:cytosol"/>
    <property type="evidence" value="ECO:0007669"/>
    <property type="project" value="TreeGrafter"/>
</dbReference>
<dbReference type="AlphaFoldDB" id="A0A930VKU8"/>
<dbReference type="PANTHER" id="PTHR11839:SF18">
    <property type="entry name" value="NUDIX HYDROLASE DOMAIN-CONTAINING PROTEIN"/>
    <property type="match status" value="1"/>
</dbReference>
<keyword evidence="2 4" id="KW-0378">Hydrolase</keyword>
<accession>A0A930VKU8</accession>
<comment type="caution">
    <text evidence="4">The sequence shown here is derived from an EMBL/GenBank/DDBJ whole genome shotgun (WGS) entry which is preliminary data.</text>
</comment>
<reference evidence="4" key="1">
    <citation type="submission" date="2020-11" db="EMBL/GenBank/DDBJ databases">
        <title>Nocardioides cynanchi sp. nov., isolated from soil of rhizosphere of Cynanchum wilfordii.</title>
        <authorList>
            <person name="Lee J.-S."/>
            <person name="Suh M.K."/>
            <person name="Kim J.-S."/>
        </authorList>
    </citation>
    <scope>NUCLEOTIDE SEQUENCE</scope>
    <source>
        <strain evidence="4">KCTC 19276</strain>
    </source>
</reference>
<evidence type="ECO:0000256" key="2">
    <source>
        <dbReference type="ARBA" id="ARBA00022801"/>
    </source>
</evidence>
<dbReference type="EMBL" id="JADKPO010000015">
    <property type="protein sequence ID" value="MBF4768558.1"/>
    <property type="molecule type" value="Genomic_DNA"/>
</dbReference>
<dbReference type="SUPFAM" id="SSF55811">
    <property type="entry name" value="Nudix"/>
    <property type="match status" value="1"/>
</dbReference>
<evidence type="ECO:0000313" key="5">
    <source>
        <dbReference type="Proteomes" id="UP000660668"/>
    </source>
</evidence>
<proteinExistence type="predicted"/>
<evidence type="ECO:0000256" key="1">
    <source>
        <dbReference type="ARBA" id="ARBA00001946"/>
    </source>
</evidence>
<feature type="domain" description="Nudix hydrolase" evidence="3">
    <location>
        <begin position="50"/>
        <end position="189"/>
    </location>
</feature>
<dbReference type="InterPro" id="IPR015797">
    <property type="entry name" value="NUDIX_hydrolase-like_dom_sf"/>
</dbReference>
<evidence type="ECO:0000259" key="3">
    <source>
        <dbReference type="PROSITE" id="PS51462"/>
    </source>
</evidence>
<evidence type="ECO:0000313" key="4">
    <source>
        <dbReference type="EMBL" id="MBF4768558.1"/>
    </source>
</evidence>
<dbReference type="InterPro" id="IPR000086">
    <property type="entry name" value="NUDIX_hydrolase_dom"/>
</dbReference>
<dbReference type="Gene3D" id="3.90.79.10">
    <property type="entry name" value="Nucleoside Triphosphate Pyrophosphohydrolase"/>
    <property type="match status" value="1"/>
</dbReference>
<gene>
    <name evidence="4" type="ORF">ISU10_12370</name>
</gene>
<organism evidence="4 5">
    <name type="scientific">Nocardioides agariphilus</name>
    <dbReference type="NCBI Taxonomy" id="433664"/>
    <lineage>
        <taxon>Bacteria</taxon>
        <taxon>Bacillati</taxon>
        <taxon>Actinomycetota</taxon>
        <taxon>Actinomycetes</taxon>
        <taxon>Propionibacteriales</taxon>
        <taxon>Nocardioidaceae</taxon>
        <taxon>Nocardioides</taxon>
    </lineage>
</organism>
<dbReference type="GO" id="GO:0019693">
    <property type="term" value="P:ribose phosphate metabolic process"/>
    <property type="evidence" value="ECO:0007669"/>
    <property type="project" value="TreeGrafter"/>
</dbReference>
<keyword evidence="5" id="KW-1185">Reference proteome</keyword>
<dbReference type="PROSITE" id="PS51462">
    <property type="entry name" value="NUDIX"/>
    <property type="match status" value="1"/>
</dbReference>
<dbReference type="PANTHER" id="PTHR11839">
    <property type="entry name" value="UDP/ADP-SUGAR PYROPHOSPHATASE"/>
    <property type="match status" value="1"/>
</dbReference>
<dbReference type="GO" id="GO:0016787">
    <property type="term" value="F:hydrolase activity"/>
    <property type="evidence" value="ECO:0007669"/>
    <property type="project" value="UniProtKB-KW"/>
</dbReference>
<name>A0A930VKU8_9ACTN</name>
<protein>
    <submittedName>
        <fullName evidence="4">NUDIX hydrolase</fullName>
    </submittedName>
</protein>
<dbReference type="GO" id="GO:0006753">
    <property type="term" value="P:nucleoside phosphate metabolic process"/>
    <property type="evidence" value="ECO:0007669"/>
    <property type="project" value="TreeGrafter"/>
</dbReference>
<dbReference type="Pfam" id="PF00293">
    <property type="entry name" value="NUDIX"/>
    <property type="match status" value="1"/>
</dbReference>
<dbReference type="Proteomes" id="UP000660668">
    <property type="component" value="Unassembled WGS sequence"/>
</dbReference>
<comment type="cofactor">
    <cofactor evidence="1">
        <name>Mg(2+)</name>
        <dbReference type="ChEBI" id="CHEBI:18420"/>
    </cofactor>
</comment>
<dbReference type="RefSeq" id="WP_194696713.1">
    <property type="nucleotide sequence ID" value="NZ_JADKPO010000015.1"/>
</dbReference>